<dbReference type="AlphaFoldDB" id="A0A498PQ72"/>
<evidence type="ECO:0000313" key="6">
    <source>
        <dbReference type="EMBL" id="VBA34481.1"/>
    </source>
</evidence>
<dbReference type="OrthoDB" id="8670884at2"/>
<dbReference type="Gene3D" id="3.30.70.2450">
    <property type="match status" value="1"/>
</dbReference>
<feature type="domain" description="FAD-binding" evidence="5">
    <location>
        <begin position="12"/>
        <end position="362"/>
    </location>
</feature>
<keyword evidence="3" id="KW-0285">Flavoprotein</keyword>
<proteinExistence type="inferred from homology"/>
<evidence type="ECO:0000256" key="4">
    <source>
        <dbReference type="ARBA" id="ARBA00022827"/>
    </source>
</evidence>
<protein>
    <submittedName>
        <fullName evidence="6">Pentachlorophenol 4-monooxygenase</fullName>
        <ecNumber evidence="6">1.14.13.50</ecNumber>
    </submittedName>
</protein>
<dbReference type="InterPro" id="IPR036249">
    <property type="entry name" value="Thioredoxin-like_sf"/>
</dbReference>
<dbReference type="SUPFAM" id="SSF51905">
    <property type="entry name" value="FAD/NAD(P)-binding domain"/>
    <property type="match status" value="1"/>
</dbReference>
<dbReference type="PRINTS" id="PR00420">
    <property type="entry name" value="RNGMNOXGNASE"/>
</dbReference>
<dbReference type="InterPro" id="IPR002938">
    <property type="entry name" value="FAD-bd"/>
</dbReference>
<dbReference type="GO" id="GO:0018677">
    <property type="term" value="F:pentachlorophenol monooxygenase activity"/>
    <property type="evidence" value="ECO:0007669"/>
    <property type="project" value="UniProtKB-EC"/>
</dbReference>
<keyword evidence="6" id="KW-0503">Monooxygenase</keyword>
<dbReference type="RefSeq" id="WP_099193931.1">
    <property type="nucleotide sequence ID" value="NZ_UPHQ01000022.1"/>
</dbReference>
<sequence>MRPVPTEQSTPEVLIIGAGPSGLTAAVVLAAHGVAARVVDPERGPTDQSRALVVQARTLELWRKLGLADPAIAHGKKATGVIAYSNGTLLNDGRSLIDFATLGAGQTPYPFLLVFEQSKTERLLLDRLTELGGAVDWGVHAHTVRAHDDHVEMVLRHHNPGDTTTEETVTPHWVIGADGASSIVRHTLNLGFDGGSYEQAFFLSDVAVTWPHTGDHLGLALTDSGTFLFVPMPTDPGAPPRYRVLGSLTPDMAARQQLDITDVQRAIDQHSGVRATVSDAKWVSLYRLHHRMAQRFSVGKVFLIGDAAHIHSPVGGQGMNTGIQDAYNLAWKLALVIRGDAQAPLLDSYAAERMPVARALLKGTDNAFNVMVSDRTAVRWGRRVAARLLPFALRHLTATTRRVFATLSQIAITYALSPTRAGTAITGARPGDRAPHAELRTGCRAGTSVLSLLDGPDHHLLLLDQTGTPSEPSDRFGAIINDFAPAIHIHHIDPRETQVHDAYDINAPTAVLIRPDGYIAWRGAASDADGLRKYLATWYTPSATARTPKAAASPNL</sequence>
<evidence type="ECO:0000313" key="7">
    <source>
        <dbReference type="Proteomes" id="UP000267289"/>
    </source>
</evidence>
<dbReference type="Pfam" id="PF21274">
    <property type="entry name" value="Rng_hyd_C"/>
    <property type="match status" value="1"/>
</dbReference>
<keyword evidence="4" id="KW-0274">FAD</keyword>
<dbReference type="Gene3D" id="3.40.30.120">
    <property type="match status" value="1"/>
</dbReference>
<dbReference type="PANTHER" id="PTHR43004:SF19">
    <property type="entry name" value="BINDING MONOOXYGENASE, PUTATIVE (JCVI)-RELATED"/>
    <property type="match status" value="1"/>
</dbReference>
<comment type="similarity">
    <text evidence="2">Belongs to the PheA/TfdB FAD monooxygenase family.</text>
</comment>
<dbReference type="GO" id="GO:0071949">
    <property type="term" value="F:FAD binding"/>
    <property type="evidence" value="ECO:0007669"/>
    <property type="project" value="InterPro"/>
</dbReference>
<keyword evidence="6" id="KW-0560">Oxidoreductase</keyword>
<accession>A0A498PQ72</accession>
<evidence type="ECO:0000259" key="5">
    <source>
        <dbReference type="Pfam" id="PF01494"/>
    </source>
</evidence>
<keyword evidence="7" id="KW-1185">Reference proteome</keyword>
<dbReference type="SUPFAM" id="SSF52833">
    <property type="entry name" value="Thioredoxin-like"/>
    <property type="match status" value="1"/>
</dbReference>
<reference evidence="6 7" key="1">
    <citation type="submission" date="2018-09" db="EMBL/GenBank/DDBJ databases">
        <authorList>
            <person name="Tagini F."/>
        </authorList>
    </citation>
    <scope>NUCLEOTIDE SEQUENCE [LARGE SCALE GENOMIC DNA]</scope>
    <source>
        <strain evidence="6 7">MK13</strain>
    </source>
</reference>
<organism evidence="6 7">
    <name type="scientific">Mycobacterium innocens</name>
    <dbReference type="NCBI Taxonomy" id="2341083"/>
    <lineage>
        <taxon>Bacteria</taxon>
        <taxon>Bacillati</taxon>
        <taxon>Actinomycetota</taxon>
        <taxon>Actinomycetes</taxon>
        <taxon>Mycobacteriales</taxon>
        <taxon>Mycobacteriaceae</taxon>
        <taxon>Mycobacterium</taxon>
    </lineage>
</organism>
<gene>
    <name evidence="6" type="primary">pcpB</name>
    <name evidence="6" type="ORF">LAUMK13_00504</name>
</gene>
<dbReference type="PANTHER" id="PTHR43004">
    <property type="entry name" value="TRK SYSTEM POTASSIUM UPTAKE PROTEIN"/>
    <property type="match status" value="1"/>
</dbReference>
<evidence type="ECO:0000256" key="3">
    <source>
        <dbReference type="ARBA" id="ARBA00022630"/>
    </source>
</evidence>
<name>A0A498PQ72_9MYCO</name>
<dbReference type="Gene3D" id="3.50.50.60">
    <property type="entry name" value="FAD/NAD(P)-binding domain"/>
    <property type="match status" value="1"/>
</dbReference>
<dbReference type="EMBL" id="UPHQ01000022">
    <property type="protein sequence ID" value="VBA34481.1"/>
    <property type="molecule type" value="Genomic_DNA"/>
</dbReference>
<dbReference type="InterPro" id="IPR036188">
    <property type="entry name" value="FAD/NAD-bd_sf"/>
</dbReference>
<dbReference type="Pfam" id="PF01494">
    <property type="entry name" value="FAD_binding_3"/>
    <property type="match status" value="1"/>
</dbReference>
<evidence type="ECO:0000256" key="2">
    <source>
        <dbReference type="ARBA" id="ARBA00007801"/>
    </source>
</evidence>
<dbReference type="Proteomes" id="UP000267289">
    <property type="component" value="Unassembled WGS sequence"/>
</dbReference>
<comment type="cofactor">
    <cofactor evidence="1">
        <name>FAD</name>
        <dbReference type="ChEBI" id="CHEBI:57692"/>
    </cofactor>
</comment>
<dbReference type="InterPro" id="IPR050641">
    <property type="entry name" value="RIFMO-like"/>
</dbReference>
<dbReference type="EC" id="1.14.13.50" evidence="6"/>
<evidence type="ECO:0000256" key="1">
    <source>
        <dbReference type="ARBA" id="ARBA00001974"/>
    </source>
</evidence>